<dbReference type="AlphaFoldDB" id="A0A7R9A1Q9"/>
<reference evidence="2" key="1">
    <citation type="submission" date="2020-11" db="EMBL/GenBank/DDBJ databases">
        <authorList>
            <person name="Tran Van P."/>
        </authorList>
    </citation>
    <scope>NUCLEOTIDE SEQUENCE</scope>
</reference>
<dbReference type="PANTHER" id="PTHR31475:SF5">
    <property type="entry name" value="UPF0462 PROTEIN C4ORF33 HOMOLOG"/>
    <property type="match status" value="1"/>
</dbReference>
<gene>
    <name evidence="2" type="ORF">DSTB1V02_LOCUS2828</name>
</gene>
<evidence type="ECO:0000256" key="1">
    <source>
        <dbReference type="ARBA" id="ARBA00038085"/>
    </source>
</evidence>
<dbReference type="EMBL" id="LR899848">
    <property type="protein sequence ID" value="CAD7242887.1"/>
    <property type="molecule type" value="Genomic_DNA"/>
</dbReference>
<dbReference type="PANTHER" id="PTHR31475">
    <property type="entry name" value="UPF0462 PROTEIN"/>
    <property type="match status" value="1"/>
</dbReference>
<name>A0A7R9A1Q9_9CRUS</name>
<organism evidence="2">
    <name type="scientific">Darwinula stevensoni</name>
    <dbReference type="NCBI Taxonomy" id="69355"/>
    <lineage>
        <taxon>Eukaryota</taxon>
        <taxon>Metazoa</taxon>
        <taxon>Ecdysozoa</taxon>
        <taxon>Arthropoda</taxon>
        <taxon>Crustacea</taxon>
        <taxon>Oligostraca</taxon>
        <taxon>Ostracoda</taxon>
        <taxon>Podocopa</taxon>
        <taxon>Podocopida</taxon>
        <taxon>Darwinulocopina</taxon>
        <taxon>Darwinuloidea</taxon>
        <taxon>Darwinulidae</taxon>
        <taxon>Darwinula</taxon>
    </lineage>
</organism>
<accession>A0A7R9A1Q9</accession>
<protein>
    <submittedName>
        <fullName evidence="2">Uncharacterized protein</fullName>
    </submittedName>
</protein>
<keyword evidence="3" id="KW-1185">Reference proteome</keyword>
<dbReference type="OrthoDB" id="10056816at2759"/>
<dbReference type="EMBL" id="CAJPEV010000331">
    <property type="protein sequence ID" value="CAG0884098.1"/>
    <property type="molecule type" value="Genomic_DNA"/>
</dbReference>
<dbReference type="Proteomes" id="UP000677054">
    <property type="component" value="Unassembled WGS sequence"/>
</dbReference>
<comment type="similarity">
    <text evidence="1">Belongs to the UPF0462 family.</text>
</comment>
<sequence length="141" mass="16715">MKWGFYCVLLLDQQRNIVKLGLPLTFTASRPNNSYWEGIAYIPADYFPPRVQWFNAALQHGVGKDRQFYLLHVIPREKRGPEPSFHELEYYDTIEFWRYLPENKQATLSQVWLDAMGKNHGSRCNPASYFLFLFILSLFFI</sequence>
<evidence type="ECO:0000313" key="2">
    <source>
        <dbReference type="EMBL" id="CAD7242887.1"/>
    </source>
</evidence>
<proteinExistence type="inferred from homology"/>
<evidence type="ECO:0000313" key="3">
    <source>
        <dbReference type="Proteomes" id="UP000677054"/>
    </source>
</evidence>